<comment type="caution">
    <text evidence="2">The sequence shown here is derived from an EMBL/GenBank/DDBJ whole genome shotgun (WGS) entry which is preliminary data.</text>
</comment>
<dbReference type="AlphaFoldDB" id="A0AAP4CZF6"/>
<reference evidence="2 3" key="1">
    <citation type="submission" date="2023-06" db="EMBL/GenBank/DDBJ databases">
        <title>Identification and characterization of antibiotic-resistant Gram-negative bacteria.</title>
        <authorList>
            <person name="Cho G.-S."/>
            <person name="Lee J."/>
            <person name="Tai E."/>
            <person name="Jeong S."/>
            <person name="Kim I."/>
            <person name="Kim B.-E."/>
            <person name="Jeong M.-I."/>
            <person name="Oh K.-K."/>
            <person name="Franz C.M.A.P."/>
        </authorList>
    </citation>
    <scope>NUCLEOTIDE SEQUENCE [LARGE SCALE GENOMIC DNA]</scope>
    <source>
        <strain evidence="2 3">V106_12</strain>
    </source>
</reference>
<evidence type="ECO:0000256" key="1">
    <source>
        <dbReference type="SAM" id="SignalP"/>
    </source>
</evidence>
<feature type="chain" id="PRO_5042881174" evidence="1">
    <location>
        <begin position="26"/>
        <end position="297"/>
    </location>
</feature>
<dbReference type="EMBL" id="JASSOM010000006">
    <property type="protein sequence ID" value="MDK9362341.1"/>
    <property type="molecule type" value="Genomic_DNA"/>
</dbReference>
<gene>
    <name evidence="2" type="ORF">QQF32_03875</name>
</gene>
<dbReference type="RefSeq" id="WP_285149336.1">
    <property type="nucleotide sequence ID" value="NZ_JASSOM010000006.1"/>
</dbReference>
<dbReference type="Proteomes" id="UP001223214">
    <property type="component" value="Unassembled WGS sequence"/>
</dbReference>
<feature type="signal peptide" evidence="1">
    <location>
        <begin position="1"/>
        <end position="25"/>
    </location>
</feature>
<dbReference type="Gene3D" id="2.60.40.2700">
    <property type="match status" value="1"/>
</dbReference>
<proteinExistence type="predicted"/>
<name>A0AAP4CZF6_9ENTR</name>
<accession>A0AAP4CZF6</accession>
<keyword evidence="1" id="KW-0732">Signal</keyword>
<dbReference type="InterPro" id="IPR047745">
    <property type="entry name" value="SinI-like"/>
</dbReference>
<evidence type="ECO:0000313" key="3">
    <source>
        <dbReference type="Proteomes" id="UP001223214"/>
    </source>
</evidence>
<dbReference type="NCBIfam" id="NF040711">
    <property type="entry name" value="partner_SinI"/>
    <property type="match status" value="1"/>
</dbReference>
<keyword evidence="3" id="KW-1185">Reference proteome</keyword>
<organism evidence="2 3">
    <name type="scientific">Lelliottia wanjuensis</name>
    <dbReference type="NCBI Taxonomy" id="3050585"/>
    <lineage>
        <taxon>Bacteria</taxon>
        <taxon>Pseudomonadati</taxon>
        <taxon>Pseudomonadota</taxon>
        <taxon>Gammaproteobacteria</taxon>
        <taxon>Enterobacterales</taxon>
        <taxon>Enterobacteriaceae</taxon>
        <taxon>Lelliottia</taxon>
    </lineage>
</organism>
<sequence>MKMKTFNKTLIASVLFAGCAHMASAEVTDSAGQLIGTLPVLKGSGTGAVDHSVTFNNGHESGSTAAMSPGDKITLSYLFTDKEGDTDSSKTSIKWFTSTDGHGANKIALANDGKESYTIAATDAGRYLGAEIIEQTSTGTPNKGQMITINDISVNDSTDNIPDGPIVGGNIGVMIVDSAAPTVNLIGKANSQLLVGHTYQFKIWYDANNNNVMDADELDASSNYNYKWVFDGTSATTGTAGGYAVSSTDNKDLSIPETNASAKSIFASAGADGVQGYGLKVDYTAKVKAVLKSTKRK</sequence>
<protein>
    <submittedName>
        <fullName evidence="2">SinI family autotransporter-associated protein</fullName>
    </submittedName>
</protein>
<dbReference type="PROSITE" id="PS51257">
    <property type="entry name" value="PROKAR_LIPOPROTEIN"/>
    <property type="match status" value="1"/>
</dbReference>
<evidence type="ECO:0000313" key="2">
    <source>
        <dbReference type="EMBL" id="MDK9362341.1"/>
    </source>
</evidence>